<evidence type="ECO:0000256" key="9">
    <source>
        <dbReference type="PROSITE-ProRule" id="PRU01248"/>
    </source>
</evidence>
<keyword evidence="13" id="KW-1185">Reference proteome</keyword>
<evidence type="ECO:0000256" key="2">
    <source>
        <dbReference type="ARBA" id="ARBA00022490"/>
    </source>
</evidence>
<dbReference type="PANTHER" id="PTHR30349">
    <property type="entry name" value="PHAGE INTEGRASE-RELATED"/>
    <property type="match status" value="1"/>
</dbReference>
<proteinExistence type="predicted"/>
<evidence type="ECO:0000313" key="13">
    <source>
        <dbReference type="Proteomes" id="UP001595462"/>
    </source>
</evidence>
<comment type="caution">
    <text evidence="12">The sequence shown here is derived from an EMBL/GenBank/DDBJ whole genome shotgun (WGS) entry which is preliminary data.</text>
</comment>
<dbReference type="InterPro" id="IPR010998">
    <property type="entry name" value="Integrase_recombinase_N"/>
</dbReference>
<evidence type="ECO:0000256" key="8">
    <source>
        <dbReference type="ARBA" id="ARBA00023306"/>
    </source>
</evidence>
<dbReference type="PROSITE" id="PS51900">
    <property type="entry name" value="CB"/>
    <property type="match status" value="1"/>
</dbReference>
<organism evidence="12 13">
    <name type="scientific">Salinisphaera aquimarina</name>
    <dbReference type="NCBI Taxonomy" id="2094031"/>
    <lineage>
        <taxon>Bacteria</taxon>
        <taxon>Pseudomonadati</taxon>
        <taxon>Pseudomonadota</taxon>
        <taxon>Gammaproteobacteria</taxon>
        <taxon>Salinisphaerales</taxon>
        <taxon>Salinisphaeraceae</taxon>
        <taxon>Salinisphaera</taxon>
    </lineage>
</organism>
<dbReference type="Gene3D" id="1.10.150.130">
    <property type="match status" value="1"/>
</dbReference>
<feature type="domain" description="Core-binding (CB)" evidence="11">
    <location>
        <begin position="41"/>
        <end position="146"/>
    </location>
</feature>
<gene>
    <name evidence="12" type="ORF">ACFOSU_15500</name>
</gene>
<dbReference type="RefSeq" id="WP_380690846.1">
    <property type="nucleotide sequence ID" value="NZ_JBHRSS010000008.1"/>
</dbReference>
<dbReference type="InterPro" id="IPR013762">
    <property type="entry name" value="Integrase-like_cat_sf"/>
</dbReference>
<dbReference type="Pfam" id="PF00589">
    <property type="entry name" value="Phage_integrase"/>
    <property type="match status" value="1"/>
</dbReference>
<dbReference type="SUPFAM" id="SSF56349">
    <property type="entry name" value="DNA breaking-rejoining enzymes"/>
    <property type="match status" value="1"/>
</dbReference>
<dbReference type="PANTHER" id="PTHR30349:SF77">
    <property type="entry name" value="TYROSINE RECOMBINASE XERC"/>
    <property type="match status" value="1"/>
</dbReference>
<keyword evidence="2" id="KW-0963">Cytoplasm</keyword>
<dbReference type="InterPro" id="IPR050090">
    <property type="entry name" value="Tyrosine_recombinase_XerCD"/>
</dbReference>
<evidence type="ECO:0000256" key="4">
    <source>
        <dbReference type="ARBA" id="ARBA00022829"/>
    </source>
</evidence>
<dbReference type="InterPro" id="IPR011010">
    <property type="entry name" value="DNA_brk_join_enz"/>
</dbReference>
<dbReference type="EMBL" id="JBHRSS010000008">
    <property type="protein sequence ID" value="MFC3105286.1"/>
    <property type="molecule type" value="Genomic_DNA"/>
</dbReference>
<feature type="domain" description="Tyr recombinase" evidence="10">
    <location>
        <begin position="175"/>
        <end position="381"/>
    </location>
</feature>
<sequence>MFDTGFLAPAEYNRSWSVPTHLVGEFGRNRAPIERAQIAAVNDLEAIAVWLAEFADTPATFRSYRKEAERLVLWSTHQRGNAISDLTREDLRAYQAFLAEPSPVAVWCGGRASRTSGHWRPFRGPLKPSSQAQALTILNAMFSYLVAAGYLAGNPLALARGDANRLKKSRRSNTQVERFLDAELWRHVLAYIDDMPVRTATQTARRERARYVFSMLYLLGARVSEFAYSTMGAFEVQRGRWWWHVHGKGSIHARIPANMDTMTALARYRQFYGLSAIPAFGELTPLVLDLKGGRAISPDMVYRIVKTTCRKAALSLAGTNSAQAAKLDQATTHWLRHTAITHQADRAIELRYLNRSARHAKLETTGLYLHADDAAWSQAMESHRLSDRDVTGDE</sequence>
<keyword evidence="8" id="KW-0131">Cell cycle</keyword>
<dbReference type="PROSITE" id="PS51898">
    <property type="entry name" value="TYR_RECOMBINASE"/>
    <property type="match status" value="1"/>
</dbReference>
<evidence type="ECO:0000256" key="5">
    <source>
        <dbReference type="ARBA" id="ARBA00022908"/>
    </source>
</evidence>
<protein>
    <submittedName>
        <fullName evidence="12">Tyrosine-type recombinase/integrase</fullName>
    </submittedName>
</protein>
<dbReference type="InterPro" id="IPR002104">
    <property type="entry name" value="Integrase_catalytic"/>
</dbReference>
<keyword evidence="5" id="KW-0229">DNA integration</keyword>
<evidence type="ECO:0000256" key="1">
    <source>
        <dbReference type="ARBA" id="ARBA00004496"/>
    </source>
</evidence>
<keyword evidence="4" id="KW-0159">Chromosome partition</keyword>
<evidence type="ECO:0000256" key="6">
    <source>
        <dbReference type="ARBA" id="ARBA00023125"/>
    </source>
</evidence>
<evidence type="ECO:0000259" key="11">
    <source>
        <dbReference type="PROSITE" id="PS51900"/>
    </source>
</evidence>
<dbReference type="CDD" id="cd00397">
    <property type="entry name" value="DNA_BRE_C"/>
    <property type="match status" value="1"/>
</dbReference>
<evidence type="ECO:0000256" key="7">
    <source>
        <dbReference type="ARBA" id="ARBA00023172"/>
    </source>
</evidence>
<evidence type="ECO:0000256" key="3">
    <source>
        <dbReference type="ARBA" id="ARBA00022618"/>
    </source>
</evidence>
<keyword evidence="6 9" id="KW-0238">DNA-binding</keyword>
<keyword evidence="3" id="KW-0132">Cell division</keyword>
<dbReference type="Gene3D" id="1.10.443.10">
    <property type="entry name" value="Intergrase catalytic core"/>
    <property type="match status" value="1"/>
</dbReference>
<name>A0ABV7EUU4_9GAMM</name>
<dbReference type="InterPro" id="IPR044068">
    <property type="entry name" value="CB"/>
</dbReference>
<keyword evidence="7" id="KW-0233">DNA recombination</keyword>
<accession>A0ABV7EUU4</accession>
<reference evidence="13" key="1">
    <citation type="journal article" date="2019" name="Int. J. Syst. Evol. Microbiol.">
        <title>The Global Catalogue of Microorganisms (GCM) 10K type strain sequencing project: providing services to taxonomists for standard genome sequencing and annotation.</title>
        <authorList>
            <consortium name="The Broad Institute Genomics Platform"/>
            <consortium name="The Broad Institute Genome Sequencing Center for Infectious Disease"/>
            <person name="Wu L."/>
            <person name="Ma J."/>
        </authorList>
    </citation>
    <scope>NUCLEOTIDE SEQUENCE [LARGE SCALE GENOMIC DNA]</scope>
    <source>
        <strain evidence="13">KCTC 52640</strain>
    </source>
</reference>
<evidence type="ECO:0000313" key="12">
    <source>
        <dbReference type="EMBL" id="MFC3105286.1"/>
    </source>
</evidence>
<evidence type="ECO:0000259" key="10">
    <source>
        <dbReference type="PROSITE" id="PS51898"/>
    </source>
</evidence>
<dbReference type="Proteomes" id="UP001595462">
    <property type="component" value="Unassembled WGS sequence"/>
</dbReference>
<comment type="subcellular location">
    <subcellularLocation>
        <location evidence="1">Cytoplasm</location>
    </subcellularLocation>
</comment>